<dbReference type="InterPro" id="IPR015422">
    <property type="entry name" value="PyrdxlP-dep_Trfase_small"/>
</dbReference>
<dbReference type="InterPro" id="IPR004839">
    <property type="entry name" value="Aminotransferase_I/II_large"/>
</dbReference>
<keyword evidence="5 9" id="KW-0032">Aminotransferase</keyword>
<keyword evidence="9" id="KW-0028">Amino-acid biosynthesis</keyword>
<feature type="modified residue" description="N6-(pyridoxal phosphate)lysine" evidence="9">
    <location>
        <position position="224"/>
    </location>
</feature>
<dbReference type="InterPro" id="IPR015424">
    <property type="entry name" value="PyrdxlP-dep_Trfase"/>
</dbReference>
<comment type="cofactor">
    <cofactor evidence="1 9">
        <name>pyridoxal 5'-phosphate</name>
        <dbReference type="ChEBI" id="CHEBI:597326"/>
    </cofactor>
</comment>
<accession>A0A653A7L7</accession>
<keyword evidence="7 9" id="KW-0663">Pyridoxal phosphate</keyword>
<gene>
    <name evidence="9 11" type="primary">hisC</name>
    <name evidence="11" type="ORF">TRIP_B330178</name>
</gene>
<evidence type="ECO:0000256" key="6">
    <source>
        <dbReference type="ARBA" id="ARBA00022679"/>
    </source>
</evidence>
<evidence type="ECO:0000256" key="5">
    <source>
        <dbReference type="ARBA" id="ARBA00022576"/>
    </source>
</evidence>
<sequence>MKPLTHKGVETLVPYPPGKPIEELERELGIFGSIKLASNENPLGPSPMAVKAIVEKIPNLHRYPDGSGYYLKRRLGRLLDLPMEQIILGNGSNEIIELIIRTFLAPGDEAVQAFPTFLVYEKMVLGAGGLMISVPLKDFRIDLGDVHAAVTPRTKIIFINNPNNPTGTILSKDEMLRFLEDIPRDIVVVLDEAYIEFTTDPNVARGEDLLAVCPRLIVLRTFSKLYGLAGLRIGYGFAQPELIDYMNRVRQPFNANALAQAGATAALDDRDFVARTLDTTRTGLAFLHAGLREMGLEALPTQTNYFLIRVPIPGKRVFERMLHEGVIVRAMDSYGLPEFIRINVGLPEENERFLKALKKVLESEGR</sequence>
<dbReference type="AlphaFoldDB" id="A0A653A7L7"/>
<dbReference type="EMBL" id="UPXX01000027">
    <property type="protein sequence ID" value="VBB44000.1"/>
    <property type="molecule type" value="Genomic_DNA"/>
</dbReference>
<dbReference type="GO" id="GO:0000105">
    <property type="term" value="P:L-histidine biosynthetic process"/>
    <property type="evidence" value="ECO:0007669"/>
    <property type="project" value="UniProtKB-UniRule"/>
</dbReference>
<dbReference type="InterPro" id="IPR015421">
    <property type="entry name" value="PyrdxlP-dep_Trfase_major"/>
</dbReference>
<keyword evidence="9" id="KW-0368">Histidine biosynthesis</keyword>
<comment type="pathway">
    <text evidence="2 9">Amino-acid biosynthesis; L-histidine biosynthesis; L-histidine from 5-phospho-alpha-D-ribose 1-diphosphate: step 7/9.</text>
</comment>
<dbReference type="InterPro" id="IPR050106">
    <property type="entry name" value="HistidinolP_aminotransfase"/>
</dbReference>
<evidence type="ECO:0000256" key="7">
    <source>
        <dbReference type="ARBA" id="ARBA00022898"/>
    </source>
</evidence>
<keyword evidence="6 9" id="KW-0808">Transferase</keyword>
<reference evidence="11" key="1">
    <citation type="submission" date="2018-07" db="EMBL/GenBank/DDBJ databases">
        <authorList>
            <consortium name="Genoscope - CEA"/>
            <person name="William W."/>
        </authorList>
    </citation>
    <scope>NUCLEOTIDE SEQUENCE</scope>
    <source>
        <strain evidence="11">IK1</strain>
    </source>
</reference>
<evidence type="ECO:0000256" key="4">
    <source>
        <dbReference type="ARBA" id="ARBA00011738"/>
    </source>
</evidence>
<dbReference type="EC" id="2.6.1.9" evidence="9"/>
<dbReference type="GO" id="GO:0030170">
    <property type="term" value="F:pyridoxal phosphate binding"/>
    <property type="evidence" value="ECO:0007669"/>
    <property type="project" value="InterPro"/>
</dbReference>
<comment type="catalytic activity">
    <reaction evidence="8 9">
        <text>L-histidinol phosphate + 2-oxoglutarate = 3-(imidazol-4-yl)-2-oxopropyl phosphate + L-glutamate</text>
        <dbReference type="Rhea" id="RHEA:23744"/>
        <dbReference type="ChEBI" id="CHEBI:16810"/>
        <dbReference type="ChEBI" id="CHEBI:29985"/>
        <dbReference type="ChEBI" id="CHEBI:57766"/>
        <dbReference type="ChEBI" id="CHEBI:57980"/>
        <dbReference type="EC" id="2.6.1.9"/>
    </reaction>
</comment>
<evidence type="ECO:0000256" key="8">
    <source>
        <dbReference type="ARBA" id="ARBA00047481"/>
    </source>
</evidence>
<dbReference type="UniPathway" id="UPA00031">
    <property type="reaction ID" value="UER00012"/>
</dbReference>
<comment type="similarity">
    <text evidence="3 9">Belongs to the class-II pyridoxal-phosphate-dependent aminotransferase family. Histidinol-phosphate aminotransferase subfamily.</text>
</comment>
<dbReference type="HAMAP" id="MF_01023">
    <property type="entry name" value="HisC_aminotrans_2"/>
    <property type="match status" value="1"/>
</dbReference>
<dbReference type="InterPro" id="IPR005861">
    <property type="entry name" value="HisP_aminotrans"/>
</dbReference>
<evidence type="ECO:0000256" key="9">
    <source>
        <dbReference type="HAMAP-Rule" id="MF_01023"/>
    </source>
</evidence>
<evidence type="ECO:0000256" key="3">
    <source>
        <dbReference type="ARBA" id="ARBA00007970"/>
    </source>
</evidence>
<dbReference type="PANTHER" id="PTHR43643">
    <property type="entry name" value="HISTIDINOL-PHOSPHATE AMINOTRANSFERASE 2"/>
    <property type="match status" value="1"/>
</dbReference>
<proteinExistence type="inferred from homology"/>
<protein>
    <recommendedName>
        <fullName evidence="9">Histidinol-phosphate aminotransferase</fullName>
        <ecNumber evidence="9">2.6.1.9</ecNumber>
    </recommendedName>
    <alternativeName>
        <fullName evidence="9">Imidazole acetol-phosphate transaminase</fullName>
    </alternativeName>
</protein>
<organism evidence="11">
    <name type="scientific">Uncultured Desulfatiglans sp</name>
    <dbReference type="NCBI Taxonomy" id="1748965"/>
    <lineage>
        <taxon>Bacteria</taxon>
        <taxon>Pseudomonadati</taxon>
        <taxon>Thermodesulfobacteriota</taxon>
        <taxon>Desulfobacteria</taxon>
        <taxon>Desulfatiglandales</taxon>
        <taxon>Desulfatiglandaceae</taxon>
        <taxon>Desulfatiglans</taxon>
        <taxon>environmental samples</taxon>
    </lineage>
</organism>
<comment type="subunit">
    <text evidence="4 9">Homodimer.</text>
</comment>
<dbReference type="Gene3D" id="3.40.640.10">
    <property type="entry name" value="Type I PLP-dependent aspartate aminotransferase-like (Major domain)"/>
    <property type="match status" value="1"/>
</dbReference>
<dbReference type="GO" id="GO:0004400">
    <property type="term" value="F:histidinol-phosphate transaminase activity"/>
    <property type="evidence" value="ECO:0007669"/>
    <property type="project" value="UniProtKB-UniRule"/>
</dbReference>
<evidence type="ECO:0000313" key="11">
    <source>
        <dbReference type="EMBL" id="VBB44000.1"/>
    </source>
</evidence>
<dbReference type="Pfam" id="PF00155">
    <property type="entry name" value="Aminotran_1_2"/>
    <property type="match status" value="1"/>
</dbReference>
<evidence type="ECO:0000256" key="2">
    <source>
        <dbReference type="ARBA" id="ARBA00005011"/>
    </source>
</evidence>
<feature type="domain" description="Aminotransferase class I/classII large" evidence="10">
    <location>
        <begin position="34"/>
        <end position="357"/>
    </location>
</feature>
<dbReference type="SUPFAM" id="SSF53383">
    <property type="entry name" value="PLP-dependent transferases"/>
    <property type="match status" value="1"/>
</dbReference>
<dbReference type="CDD" id="cd00609">
    <property type="entry name" value="AAT_like"/>
    <property type="match status" value="1"/>
</dbReference>
<dbReference type="Gene3D" id="3.90.1150.10">
    <property type="entry name" value="Aspartate Aminotransferase, domain 1"/>
    <property type="match status" value="1"/>
</dbReference>
<evidence type="ECO:0000256" key="1">
    <source>
        <dbReference type="ARBA" id="ARBA00001933"/>
    </source>
</evidence>
<evidence type="ECO:0000259" key="10">
    <source>
        <dbReference type="Pfam" id="PF00155"/>
    </source>
</evidence>
<dbReference type="NCBIfam" id="TIGR01141">
    <property type="entry name" value="hisC"/>
    <property type="match status" value="1"/>
</dbReference>
<dbReference type="PANTHER" id="PTHR43643:SF3">
    <property type="entry name" value="HISTIDINOL-PHOSPHATE AMINOTRANSFERASE"/>
    <property type="match status" value="1"/>
</dbReference>
<name>A0A653A7L7_UNCDX</name>